<dbReference type="SUPFAM" id="SSF54292">
    <property type="entry name" value="2Fe-2S ferredoxin-like"/>
    <property type="match status" value="1"/>
</dbReference>
<organism evidence="2 3">
    <name type="scientific">Flammeovirga agarivorans</name>
    <dbReference type="NCBI Taxonomy" id="2726742"/>
    <lineage>
        <taxon>Bacteria</taxon>
        <taxon>Pseudomonadati</taxon>
        <taxon>Bacteroidota</taxon>
        <taxon>Cytophagia</taxon>
        <taxon>Cytophagales</taxon>
        <taxon>Flammeovirgaceae</taxon>
        <taxon>Flammeovirga</taxon>
    </lineage>
</organism>
<sequence length="101" mass="11743">MKITIDNKEYEVGPRNKTVLDVCRKHKLSITAPCYKTLRQFGTCNSCLVEVDGEKKLSCGIPPDENEKYVLQRDDLLEERKEKVKIFKSHKEKMERLLGKS</sequence>
<keyword evidence="3" id="KW-1185">Reference proteome</keyword>
<comment type="caution">
    <text evidence="2">The sequence shown here is derived from an EMBL/GenBank/DDBJ whole genome shotgun (WGS) entry which is preliminary data.</text>
</comment>
<dbReference type="Pfam" id="PF13510">
    <property type="entry name" value="Fer2_4"/>
    <property type="match status" value="1"/>
</dbReference>
<gene>
    <name evidence="2" type="ORF">HGP29_21270</name>
</gene>
<reference evidence="2 3" key="1">
    <citation type="submission" date="2020-04" db="EMBL/GenBank/DDBJ databases">
        <title>Flammeovirga sp. SR4, a novel species isolated from seawater.</title>
        <authorList>
            <person name="Wang X."/>
        </authorList>
    </citation>
    <scope>NUCLEOTIDE SEQUENCE [LARGE SCALE GENOMIC DNA]</scope>
    <source>
        <strain evidence="2 3">SR4</strain>
    </source>
</reference>
<evidence type="ECO:0000313" key="3">
    <source>
        <dbReference type="Proteomes" id="UP000585050"/>
    </source>
</evidence>
<dbReference type="Gene3D" id="3.10.20.740">
    <property type="match status" value="1"/>
</dbReference>
<dbReference type="AlphaFoldDB" id="A0A7X8SP64"/>
<dbReference type="InterPro" id="IPR036010">
    <property type="entry name" value="2Fe-2S_ferredoxin-like_sf"/>
</dbReference>
<dbReference type="Proteomes" id="UP000585050">
    <property type="component" value="Unassembled WGS sequence"/>
</dbReference>
<dbReference type="GO" id="GO:0051536">
    <property type="term" value="F:iron-sulfur cluster binding"/>
    <property type="evidence" value="ECO:0007669"/>
    <property type="project" value="InterPro"/>
</dbReference>
<dbReference type="InterPro" id="IPR001041">
    <property type="entry name" value="2Fe-2S_ferredoxin-type"/>
</dbReference>
<name>A0A7X8SP64_9BACT</name>
<proteinExistence type="predicted"/>
<protein>
    <submittedName>
        <fullName evidence="2">2Fe-2S iron-sulfur cluster binding domain-containing protein</fullName>
    </submittedName>
</protein>
<dbReference type="PROSITE" id="PS51085">
    <property type="entry name" value="2FE2S_FER_2"/>
    <property type="match status" value="1"/>
</dbReference>
<accession>A0A7X8SP64</accession>
<evidence type="ECO:0000259" key="1">
    <source>
        <dbReference type="PROSITE" id="PS51085"/>
    </source>
</evidence>
<feature type="domain" description="2Fe-2S ferredoxin-type" evidence="1">
    <location>
        <begin position="1"/>
        <end position="76"/>
    </location>
</feature>
<evidence type="ECO:0000313" key="2">
    <source>
        <dbReference type="EMBL" id="NLR93745.1"/>
    </source>
</evidence>
<dbReference type="RefSeq" id="WP_168884453.1">
    <property type="nucleotide sequence ID" value="NZ_JABAIL010000007.1"/>
</dbReference>
<dbReference type="EMBL" id="JABAIL010000007">
    <property type="protein sequence ID" value="NLR93745.1"/>
    <property type="molecule type" value="Genomic_DNA"/>
</dbReference>